<feature type="compositionally biased region" description="Polar residues" evidence="1">
    <location>
        <begin position="247"/>
        <end position="268"/>
    </location>
</feature>
<reference evidence="2 3" key="1">
    <citation type="journal article" date="2016" name="Nat. Commun.">
        <title>Extremotolerant tardigrade genome and improved radiotolerance of human cultured cells by tardigrade-unique protein.</title>
        <authorList>
            <person name="Hashimoto T."/>
            <person name="Horikawa D.D."/>
            <person name="Saito Y."/>
            <person name="Kuwahara H."/>
            <person name="Kozuka-Hata H."/>
            <person name="Shin-I T."/>
            <person name="Minakuchi Y."/>
            <person name="Ohishi K."/>
            <person name="Motoyama A."/>
            <person name="Aizu T."/>
            <person name="Enomoto A."/>
            <person name="Kondo K."/>
            <person name="Tanaka S."/>
            <person name="Hara Y."/>
            <person name="Koshikawa S."/>
            <person name="Sagara H."/>
            <person name="Miura T."/>
            <person name="Yokobori S."/>
            <person name="Miyagawa K."/>
            <person name="Suzuki Y."/>
            <person name="Kubo T."/>
            <person name="Oyama M."/>
            <person name="Kohara Y."/>
            <person name="Fujiyama A."/>
            <person name="Arakawa K."/>
            <person name="Katayama T."/>
            <person name="Toyoda A."/>
            <person name="Kunieda T."/>
        </authorList>
    </citation>
    <scope>NUCLEOTIDE SEQUENCE [LARGE SCALE GENOMIC DNA]</scope>
    <source>
        <strain evidence="2 3">YOKOZUNA-1</strain>
    </source>
</reference>
<accession>A0A1D1W4G2</accession>
<dbReference type="Proteomes" id="UP000186922">
    <property type="component" value="Unassembled WGS sequence"/>
</dbReference>
<sequence length="309" mass="33758">MAKQAEEGETESLLSVTDKDDNKSGLRKARTKEEEHQVILEAMQKRFVCPNFAVPAPRAVSSITLMDNGFDQRGQGKKVAAGHMKMLPVESANEVDQLIARLDDAFQTHKPPFDTWDNLLDKFSDIQRKQLVLNYANLELAWTKNSGGRDGESGVTFRQHLTTFQEMLDDLSKDILVLQAINHLDSSDTLPRRRGSSDQPDLEALHAKLFQSVGSSASKEPSSSFYLSTDANSSDMETVGKLRFPSSAESLTGPSNGATDNANRSSRIVPTAPMMVTPSQPGTKISASEPPSYPPPPLTKVPADAKFPA</sequence>
<dbReference type="AlphaFoldDB" id="A0A1D1W4G2"/>
<dbReference type="EMBL" id="BDGG01000012">
    <property type="protein sequence ID" value="GAV05859.1"/>
    <property type="molecule type" value="Genomic_DNA"/>
</dbReference>
<proteinExistence type="predicted"/>
<evidence type="ECO:0000256" key="1">
    <source>
        <dbReference type="SAM" id="MobiDB-lite"/>
    </source>
</evidence>
<evidence type="ECO:0000313" key="3">
    <source>
        <dbReference type="Proteomes" id="UP000186922"/>
    </source>
</evidence>
<feature type="region of interest" description="Disordered" evidence="1">
    <location>
        <begin position="245"/>
        <end position="309"/>
    </location>
</feature>
<name>A0A1D1W4G2_RAMVA</name>
<feature type="region of interest" description="Disordered" evidence="1">
    <location>
        <begin position="1"/>
        <end position="33"/>
    </location>
</feature>
<dbReference type="OrthoDB" id="10067790at2759"/>
<comment type="caution">
    <text evidence="2">The sequence shown here is derived from an EMBL/GenBank/DDBJ whole genome shotgun (WGS) entry which is preliminary data.</text>
</comment>
<feature type="compositionally biased region" description="Polar residues" evidence="1">
    <location>
        <begin position="277"/>
        <end position="286"/>
    </location>
</feature>
<organism evidence="2 3">
    <name type="scientific">Ramazzottius varieornatus</name>
    <name type="common">Water bear</name>
    <name type="synonym">Tardigrade</name>
    <dbReference type="NCBI Taxonomy" id="947166"/>
    <lineage>
        <taxon>Eukaryota</taxon>
        <taxon>Metazoa</taxon>
        <taxon>Ecdysozoa</taxon>
        <taxon>Tardigrada</taxon>
        <taxon>Eutardigrada</taxon>
        <taxon>Parachela</taxon>
        <taxon>Hypsibioidea</taxon>
        <taxon>Ramazzottiidae</taxon>
        <taxon>Ramazzottius</taxon>
    </lineage>
</organism>
<gene>
    <name evidence="2" type="primary">RvY_15924-1</name>
    <name evidence="2" type="synonym">RvY_15924.1</name>
    <name evidence="2" type="ORF">RvY_15924</name>
</gene>
<keyword evidence="3" id="KW-1185">Reference proteome</keyword>
<protein>
    <submittedName>
        <fullName evidence="2">Uncharacterized protein</fullName>
    </submittedName>
</protein>
<evidence type="ECO:0000313" key="2">
    <source>
        <dbReference type="EMBL" id="GAV05859.1"/>
    </source>
</evidence>